<reference evidence="7 8" key="1">
    <citation type="submission" date="2020-02" db="EMBL/GenBank/DDBJ databases">
        <title>Comparative genomics of sulfur disproportionating microorganisms.</title>
        <authorList>
            <person name="Ward L.M."/>
            <person name="Bertran E."/>
            <person name="Johnston D.T."/>
        </authorList>
    </citation>
    <scope>NUCLEOTIDE SEQUENCE [LARGE SCALE GENOMIC DNA]</scope>
    <source>
        <strain evidence="7 8">DSM 100025</strain>
    </source>
</reference>
<dbReference type="PROSITE" id="PS01109">
    <property type="entry name" value="RIBOSOMAL_L10"/>
    <property type="match status" value="1"/>
</dbReference>
<dbReference type="AlphaFoldDB" id="A0A6N9TPF8"/>
<sequence length="175" mass="18749">MPVSRAEKEKIVEELHERFSRAAVVVATRFTGLNVAALTELRKKIREAGAEYRVVKNTLLRRAVEGTPVAGMSEEFTGPNAVAIGYDDPVAVAKVLADFAKDHPELEVKGGMLAGARIDAAGVQALAKLPSREVLLAQLLSVMVAVPTGLVQVLAAVPRKLLYALRALEEQKKAA</sequence>
<dbReference type="SUPFAM" id="SSF160369">
    <property type="entry name" value="Ribosomal protein L10-like"/>
    <property type="match status" value="1"/>
</dbReference>
<dbReference type="Gene3D" id="6.10.250.290">
    <property type="match status" value="1"/>
</dbReference>
<keyword evidence="6" id="KW-0472">Membrane</keyword>
<keyword evidence="2 5" id="KW-0689">Ribosomal protein</keyword>
<evidence type="ECO:0000256" key="6">
    <source>
        <dbReference type="SAM" id="Phobius"/>
    </source>
</evidence>
<evidence type="ECO:0000256" key="1">
    <source>
        <dbReference type="ARBA" id="ARBA00008889"/>
    </source>
</evidence>
<gene>
    <name evidence="5 7" type="primary">rplJ</name>
    <name evidence="7" type="ORF">G3N55_05670</name>
</gene>
<name>A0A6N9TPF8_DISTH</name>
<proteinExistence type="inferred from homology"/>
<dbReference type="EMBL" id="JAAGRR010000048">
    <property type="protein sequence ID" value="NDY42330.1"/>
    <property type="molecule type" value="Genomic_DNA"/>
</dbReference>
<protein>
    <recommendedName>
        <fullName evidence="4 5">Large ribosomal subunit protein uL10</fullName>
    </recommendedName>
</protein>
<keyword evidence="5" id="KW-0694">RNA-binding</keyword>
<keyword evidence="5" id="KW-0699">rRNA-binding</keyword>
<dbReference type="InterPro" id="IPR022973">
    <property type="entry name" value="Ribosomal_uL10_bac"/>
</dbReference>
<dbReference type="InterPro" id="IPR002363">
    <property type="entry name" value="Ribosomal_uL10_CS_bac"/>
</dbReference>
<comment type="similarity">
    <text evidence="1 5">Belongs to the universal ribosomal protein uL10 family.</text>
</comment>
<keyword evidence="6" id="KW-0812">Transmembrane</keyword>
<dbReference type="GO" id="GO:0003735">
    <property type="term" value="F:structural constituent of ribosome"/>
    <property type="evidence" value="ECO:0007669"/>
    <property type="project" value="InterPro"/>
</dbReference>
<dbReference type="Pfam" id="PF00466">
    <property type="entry name" value="Ribosomal_L10"/>
    <property type="match status" value="1"/>
</dbReference>
<evidence type="ECO:0000256" key="2">
    <source>
        <dbReference type="ARBA" id="ARBA00022980"/>
    </source>
</evidence>
<comment type="caution">
    <text evidence="7">The sequence shown here is derived from an EMBL/GenBank/DDBJ whole genome shotgun (WGS) entry which is preliminary data.</text>
</comment>
<dbReference type="PANTHER" id="PTHR11560">
    <property type="entry name" value="39S RIBOSOMAL PROTEIN L10, MITOCHONDRIAL"/>
    <property type="match status" value="1"/>
</dbReference>
<dbReference type="Proteomes" id="UP000469346">
    <property type="component" value="Unassembled WGS sequence"/>
</dbReference>
<dbReference type="Gene3D" id="3.30.70.1730">
    <property type="match status" value="1"/>
</dbReference>
<keyword evidence="3 5" id="KW-0687">Ribonucleoprotein</keyword>
<evidence type="ECO:0000313" key="8">
    <source>
        <dbReference type="Proteomes" id="UP000469346"/>
    </source>
</evidence>
<organism evidence="7 8">
    <name type="scientific">Dissulfurirhabdus thermomarina</name>
    <dbReference type="NCBI Taxonomy" id="1765737"/>
    <lineage>
        <taxon>Bacteria</taxon>
        <taxon>Deltaproteobacteria</taxon>
        <taxon>Dissulfurirhabdaceae</taxon>
        <taxon>Dissulfurirhabdus</taxon>
    </lineage>
</organism>
<dbReference type="NCBIfam" id="NF000955">
    <property type="entry name" value="PRK00099.1-1"/>
    <property type="match status" value="1"/>
</dbReference>
<keyword evidence="8" id="KW-1185">Reference proteome</keyword>
<keyword evidence="6" id="KW-1133">Transmembrane helix</keyword>
<dbReference type="InterPro" id="IPR047865">
    <property type="entry name" value="Ribosomal_uL10_bac_type"/>
</dbReference>
<comment type="function">
    <text evidence="5">Forms part of the ribosomal stalk, playing a central role in the interaction of the ribosome with GTP-bound translation factors.</text>
</comment>
<evidence type="ECO:0000256" key="4">
    <source>
        <dbReference type="ARBA" id="ARBA00035202"/>
    </source>
</evidence>
<evidence type="ECO:0000256" key="3">
    <source>
        <dbReference type="ARBA" id="ARBA00023274"/>
    </source>
</evidence>
<dbReference type="GO" id="GO:0015934">
    <property type="term" value="C:large ribosomal subunit"/>
    <property type="evidence" value="ECO:0007669"/>
    <property type="project" value="InterPro"/>
</dbReference>
<dbReference type="InterPro" id="IPR001790">
    <property type="entry name" value="Ribosomal_uL10"/>
</dbReference>
<dbReference type="InterPro" id="IPR043141">
    <property type="entry name" value="Ribosomal_uL10-like_sf"/>
</dbReference>
<accession>A0A6N9TPF8</accession>
<evidence type="ECO:0000256" key="5">
    <source>
        <dbReference type="HAMAP-Rule" id="MF_00362"/>
    </source>
</evidence>
<comment type="subunit">
    <text evidence="5">Part of the ribosomal stalk of the 50S ribosomal subunit. The N-terminus interacts with L11 and the large rRNA to form the base of the stalk. The C-terminus forms an elongated spine to which L12 dimers bind in a sequential fashion forming a multimeric L10(L12)X complex.</text>
</comment>
<dbReference type="GO" id="GO:0006412">
    <property type="term" value="P:translation"/>
    <property type="evidence" value="ECO:0007669"/>
    <property type="project" value="UniProtKB-UniRule"/>
</dbReference>
<dbReference type="CDD" id="cd05797">
    <property type="entry name" value="Ribosomal_L10"/>
    <property type="match status" value="1"/>
</dbReference>
<dbReference type="RefSeq" id="WP_163298472.1">
    <property type="nucleotide sequence ID" value="NZ_JAAGRR010000048.1"/>
</dbReference>
<dbReference type="HAMAP" id="MF_00362">
    <property type="entry name" value="Ribosomal_uL10"/>
    <property type="match status" value="1"/>
</dbReference>
<evidence type="ECO:0000313" key="7">
    <source>
        <dbReference type="EMBL" id="NDY42330.1"/>
    </source>
</evidence>
<feature type="transmembrane region" description="Helical" evidence="6">
    <location>
        <begin position="134"/>
        <end position="157"/>
    </location>
</feature>
<dbReference type="GO" id="GO:0070180">
    <property type="term" value="F:large ribosomal subunit rRNA binding"/>
    <property type="evidence" value="ECO:0007669"/>
    <property type="project" value="UniProtKB-UniRule"/>
</dbReference>